<accession>A0A2U9IGY5</accession>
<dbReference type="Pfam" id="PF08666">
    <property type="entry name" value="SAF"/>
    <property type="match status" value="1"/>
</dbReference>
<dbReference type="Gene3D" id="2.30.130.110">
    <property type="match status" value="1"/>
</dbReference>
<dbReference type="PANTHER" id="PTHR30536:SF5">
    <property type="entry name" value="ALTRONATE DEHYDRATASE"/>
    <property type="match status" value="1"/>
</dbReference>
<dbReference type="OrthoDB" id="214896at2157"/>
<dbReference type="CDD" id="cd11613">
    <property type="entry name" value="SAF_AH_GD"/>
    <property type="match status" value="1"/>
</dbReference>
<evidence type="ECO:0000259" key="2">
    <source>
        <dbReference type="SMART" id="SM00858"/>
    </source>
</evidence>
<sequence>MPKGLIHSKNDDVCVATTDVRKGEEVICAYLENPSSYILVKSEEDIPLGHKIALRDIKKGDKVLKYGRAIGEATKDIIKGEHVHVHNIKSLRWGK</sequence>
<evidence type="ECO:0000256" key="1">
    <source>
        <dbReference type="ARBA" id="ARBA00023239"/>
    </source>
</evidence>
<evidence type="ECO:0000313" key="4">
    <source>
        <dbReference type="Proteomes" id="UP000248044"/>
    </source>
</evidence>
<keyword evidence="4" id="KW-1185">Reference proteome</keyword>
<protein>
    <recommendedName>
        <fullName evidence="2">SAF domain-containing protein</fullName>
    </recommendedName>
</protein>
<dbReference type="GO" id="GO:0019698">
    <property type="term" value="P:D-galacturonate catabolic process"/>
    <property type="evidence" value="ECO:0007669"/>
    <property type="project" value="TreeGrafter"/>
</dbReference>
<dbReference type="KEGG" id="abri:DFR85_12645"/>
<dbReference type="AlphaFoldDB" id="A0A2U9IGY5"/>
<keyword evidence="1" id="KW-0456">Lyase</keyword>
<organism evidence="3 4">
    <name type="scientific">Acidianus brierleyi</name>
    <dbReference type="NCBI Taxonomy" id="41673"/>
    <lineage>
        <taxon>Archaea</taxon>
        <taxon>Thermoproteota</taxon>
        <taxon>Thermoprotei</taxon>
        <taxon>Sulfolobales</taxon>
        <taxon>Sulfolobaceae</taxon>
        <taxon>Acidianus</taxon>
    </lineage>
</organism>
<proteinExistence type="predicted"/>
<evidence type="ECO:0000313" key="3">
    <source>
        <dbReference type="EMBL" id="AWR95318.1"/>
    </source>
</evidence>
<feature type="domain" description="SAF" evidence="2">
    <location>
        <begin position="11"/>
        <end position="89"/>
    </location>
</feature>
<dbReference type="InterPro" id="IPR052172">
    <property type="entry name" value="UxaA_altronate/galactarate_dh"/>
</dbReference>
<dbReference type="InterPro" id="IPR013974">
    <property type="entry name" value="SAF"/>
</dbReference>
<dbReference type="GeneID" id="36833019"/>
<gene>
    <name evidence="3" type="ORF">DFR85_12645</name>
</gene>
<dbReference type="EMBL" id="CP029289">
    <property type="protein sequence ID" value="AWR95318.1"/>
    <property type="molecule type" value="Genomic_DNA"/>
</dbReference>
<reference evidence="3 4" key="1">
    <citation type="submission" date="2018-05" db="EMBL/GenBank/DDBJ databases">
        <title>Complete Genome Sequences of Extremely Thermoacidophilic, Metal-Mobilizing Type-Strain Members of the Archaeal Family Sulfolobaceae: Acidianus brierleyi DSM-1651T, Acidianus sulfidivorans DSM-18786T, Metallosphaera hakonensis DSM-7519T, and Metallosphaera prunae DSM-10039T.</title>
        <authorList>
            <person name="Counts J.A."/>
            <person name="Kelly R.M."/>
        </authorList>
    </citation>
    <scope>NUCLEOTIDE SEQUENCE [LARGE SCALE GENOMIC DNA]</scope>
    <source>
        <strain evidence="3 4">DSM 1651</strain>
    </source>
</reference>
<dbReference type="PANTHER" id="PTHR30536">
    <property type="entry name" value="ALTRONATE/GALACTARATE DEHYDRATASE"/>
    <property type="match status" value="1"/>
</dbReference>
<dbReference type="InterPro" id="IPR044144">
    <property type="entry name" value="SAF_UxaA/GarD"/>
</dbReference>
<dbReference type="Proteomes" id="UP000248044">
    <property type="component" value="Chromosome"/>
</dbReference>
<dbReference type="SMART" id="SM00858">
    <property type="entry name" value="SAF"/>
    <property type="match status" value="1"/>
</dbReference>
<dbReference type="RefSeq" id="WP_110271198.1">
    <property type="nucleotide sequence ID" value="NZ_CP029289.2"/>
</dbReference>
<name>A0A2U9IGY5_9CREN</name>
<dbReference type="GO" id="GO:0016829">
    <property type="term" value="F:lyase activity"/>
    <property type="evidence" value="ECO:0007669"/>
    <property type="project" value="UniProtKB-KW"/>
</dbReference>